<dbReference type="PROSITE" id="PS50035">
    <property type="entry name" value="PLD"/>
    <property type="match status" value="2"/>
</dbReference>
<name>B9M6Q1_GEODF</name>
<keyword evidence="2" id="KW-1003">Cell membrane</keyword>
<dbReference type="EC" id="2.7.8.-" evidence="8"/>
<dbReference type="KEGG" id="geo:Geob_1753"/>
<feature type="domain" description="PLD phosphodiesterase" evidence="9">
    <location>
        <begin position="132"/>
        <end position="159"/>
    </location>
</feature>
<dbReference type="InterPro" id="IPR022924">
    <property type="entry name" value="Cardiolipin_synthase"/>
</dbReference>
<sequence length="395" mass="44894">MSLIRRKRKYRIFRTPRFFNMFRRNTDAAASRGNRVELFRNGEEFFSALFQAIGQAEKVICLEFYLIRDDNTGRALADAVLQAAERGVKVYLLYDYIGCFDTPGAYFRRLEKGGIVCCPFNPPTFSKGIGWFDKRDHRKIAVIDGRTAFTGGLNIGDEYAGCGEDFDRWRDVGIRLEGPAVPELNRLFRENWHRERSTIPEGCVDPYLLDSAGEDEVLIVNGGPHHNRSFIRSAFRMAIAGASESIVIANPYFVPGPRVIRSLLRAVGRGVQVRLILPAKSDVPIVRLVSRSYYASLLKNGIEIYERQGTILHAKVMIIDSCWSVIGSANLDQRSFHRNYEVNVIVDSPSFGAQVSQMLMADLARSRRIVLAEHEQRGWLVRMMERVCAPVSWFL</sequence>
<keyword evidence="6" id="KW-1133">Transmembrane helix</keyword>
<dbReference type="InterPro" id="IPR001736">
    <property type="entry name" value="PLipase_D/transphosphatidylase"/>
</dbReference>
<dbReference type="eggNOG" id="COG1502">
    <property type="taxonomic scope" value="Bacteria"/>
</dbReference>
<organism evidence="10 11">
    <name type="scientific">Geotalea daltonii (strain DSM 22248 / JCM 15807 / FRC-32)</name>
    <name type="common">Geobacter daltonii</name>
    <dbReference type="NCBI Taxonomy" id="316067"/>
    <lineage>
        <taxon>Bacteria</taxon>
        <taxon>Pseudomonadati</taxon>
        <taxon>Thermodesulfobacteriota</taxon>
        <taxon>Desulfuromonadia</taxon>
        <taxon>Geobacterales</taxon>
        <taxon>Geobacteraceae</taxon>
        <taxon>Geotalea</taxon>
    </lineage>
</organism>
<dbReference type="Pfam" id="PF13091">
    <property type="entry name" value="PLDc_2"/>
    <property type="match status" value="2"/>
</dbReference>
<dbReference type="CDD" id="cd09110">
    <property type="entry name" value="PLDc_CLS_1"/>
    <property type="match status" value="1"/>
</dbReference>
<evidence type="ECO:0000256" key="7">
    <source>
        <dbReference type="ARBA" id="ARBA00023136"/>
    </source>
</evidence>
<evidence type="ECO:0000256" key="2">
    <source>
        <dbReference type="ARBA" id="ARBA00022475"/>
    </source>
</evidence>
<gene>
    <name evidence="10" type="primary">cls-1</name>
    <name evidence="10" type="ordered locus">Geob_1753</name>
</gene>
<evidence type="ECO:0000256" key="8">
    <source>
        <dbReference type="NCBIfam" id="TIGR04265"/>
    </source>
</evidence>
<reference evidence="10 11" key="1">
    <citation type="submission" date="2009-01" db="EMBL/GenBank/DDBJ databases">
        <title>Complete sequence of Geobacter sp. FRC-32.</title>
        <authorList>
            <consortium name="US DOE Joint Genome Institute"/>
            <person name="Lucas S."/>
            <person name="Copeland A."/>
            <person name="Lapidus A."/>
            <person name="Glavina del Rio T."/>
            <person name="Dalin E."/>
            <person name="Tice H."/>
            <person name="Bruce D."/>
            <person name="Goodwin L."/>
            <person name="Pitluck S."/>
            <person name="Saunders E."/>
            <person name="Brettin T."/>
            <person name="Detter J.C."/>
            <person name="Han C."/>
            <person name="Larimer F."/>
            <person name="Land M."/>
            <person name="Hauser L."/>
            <person name="Kyrpides N."/>
            <person name="Ovchinnikova G."/>
            <person name="Kostka J."/>
            <person name="Richardson P."/>
        </authorList>
    </citation>
    <scope>NUCLEOTIDE SEQUENCE [LARGE SCALE GENOMIC DNA]</scope>
    <source>
        <strain evidence="11">DSM 22248 / JCM 15807 / FRC-32</strain>
    </source>
</reference>
<proteinExistence type="predicted"/>
<evidence type="ECO:0000313" key="11">
    <source>
        <dbReference type="Proteomes" id="UP000007721"/>
    </source>
</evidence>
<keyword evidence="3" id="KW-0808">Transferase</keyword>
<dbReference type="GO" id="GO:0008808">
    <property type="term" value="F:cardiolipin synthase activity"/>
    <property type="evidence" value="ECO:0007669"/>
    <property type="project" value="UniProtKB-UniRule"/>
</dbReference>
<evidence type="ECO:0000256" key="1">
    <source>
        <dbReference type="ARBA" id="ARBA00004236"/>
    </source>
</evidence>
<keyword evidence="7" id="KW-0472">Membrane</keyword>
<dbReference type="SUPFAM" id="SSF56024">
    <property type="entry name" value="Phospholipase D/nuclease"/>
    <property type="match status" value="2"/>
</dbReference>
<keyword evidence="11" id="KW-1185">Reference proteome</keyword>
<dbReference type="PIRSF" id="PIRSF000850">
    <property type="entry name" value="Phospholipase_D_PSS"/>
    <property type="match status" value="1"/>
</dbReference>
<dbReference type="AlphaFoldDB" id="B9M6Q1"/>
<dbReference type="EMBL" id="CP001390">
    <property type="protein sequence ID" value="ACM20111.1"/>
    <property type="molecule type" value="Genomic_DNA"/>
</dbReference>
<dbReference type="PANTHER" id="PTHR21248">
    <property type="entry name" value="CARDIOLIPIN SYNTHASE"/>
    <property type="match status" value="1"/>
</dbReference>
<evidence type="ECO:0000256" key="4">
    <source>
        <dbReference type="ARBA" id="ARBA00022692"/>
    </source>
</evidence>
<dbReference type="HOGENOM" id="CLU_038053_0_2_7"/>
<protein>
    <recommendedName>
        <fullName evidence="8">Cardiolipin synthase</fullName>
        <ecNumber evidence="8">2.7.8.-</ecNumber>
    </recommendedName>
</protein>
<dbReference type="STRING" id="316067.Geob_1753"/>
<evidence type="ECO:0000256" key="6">
    <source>
        <dbReference type="ARBA" id="ARBA00022989"/>
    </source>
</evidence>
<dbReference type="SMART" id="SM00155">
    <property type="entry name" value="PLDc"/>
    <property type="match status" value="2"/>
</dbReference>
<dbReference type="Gene3D" id="3.30.870.10">
    <property type="entry name" value="Endonuclease Chain A"/>
    <property type="match status" value="2"/>
</dbReference>
<dbReference type="NCBIfam" id="TIGR04265">
    <property type="entry name" value="bac_cardiolipin"/>
    <property type="match status" value="1"/>
</dbReference>
<evidence type="ECO:0000259" key="9">
    <source>
        <dbReference type="PROSITE" id="PS50035"/>
    </source>
</evidence>
<dbReference type="RefSeq" id="WP_012646840.1">
    <property type="nucleotide sequence ID" value="NC_011979.1"/>
</dbReference>
<evidence type="ECO:0000256" key="5">
    <source>
        <dbReference type="ARBA" id="ARBA00022737"/>
    </source>
</evidence>
<feature type="domain" description="PLD phosphodiesterase" evidence="9">
    <location>
        <begin position="308"/>
        <end position="335"/>
    </location>
</feature>
<dbReference type="OrthoDB" id="9762009at2"/>
<dbReference type="CDD" id="cd09159">
    <property type="entry name" value="PLDc_ybhO_like_2"/>
    <property type="match status" value="1"/>
</dbReference>
<keyword evidence="5" id="KW-0677">Repeat</keyword>
<dbReference type="InterPro" id="IPR025202">
    <property type="entry name" value="PLD-like_dom"/>
</dbReference>
<dbReference type="GO" id="GO:0005886">
    <property type="term" value="C:plasma membrane"/>
    <property type="evidence" value="ECO:0007669"/>
    <property type="project" value="UniProtKB-SubCell"/>
</dbReference>
<evidence type="ECO:0000256" key="3">
    <source>
        <dbReference type="ARBA" id="ARBA00022679"/>
    </source>
</evidence>
<evidence type="ECO:0000313" key="10">
    <source>
        <dbReference type="EMBL" id="ACM20111.1"/>
    </source>
</evidence>
<comment type="subcellular location">
    <subcellularLocation>
        <location evidence="1">Cell membrane</location>
    </subcellularLocation>
</comment>
<dbReference type="GO" id="GO:0032049">
    <property type="term" value="P:cardiolipin biosynthetic process"/>
    <property type="evidence" value="ECO:0007669"/>
    <property type="project" value="UniProtKB-UniRule"/>
</dbReference>
<keyword evidence="4" id="KW-0812">Transmembrane</keyword>
<dbReference type="PANTHER" id="PTHR21248:SF22">
    <property type="entry name" value="PHOSPHOLIPASE D"/>
    <property type="match status" value="1"/>
</dbReference>
<dbReference type="Proteomes" id="UP000007721">
    <property type="component" value="Chromosome"/>
</dbReference>
<accession>B9M6Q1</accession>